<reference evidence="1 2" key="1">
    <citation type="submission" date="2024-01" db="EMBL/GenBank/DDBJ databases">
        <title>Genome assemblies of Stephania.</title>
        <authorList>
            <person name="Yang L."/>
        </authorList>
    </citation>
    <scope>NUCLEOTIDE SEQUENCE [LARGE SCALE GENOMIC DNA]</scope>
    <source>
        <strain evidence="1">YNDBR</strain>
        <tissue evidence="1">Leaf</tissue>
    </source>
</reference>
<evidence type="ECO:0000313" key="1">
    <source>
        <dbReference type="EMBL" id="KAK9121667.1"/>
    </source>
</evidence>
<accession>A0AAP0IVT4</accession>
<dbReference type="EMBL" id="JBBNAF010000008">
    <property type="protein sequence ID" value="KAK9121667.1"/>
    <property type="molecule type" value="Genomic_DNA"/>
</dbReference>
<comment type="caution">
    <text evidence="1">The sequence shown here is derived from an EMBL/GenBank/DDBJ whole genome shotgun (WGS) entry which is preliminary data.</text>
</comment>
<sequence>MLKKPSSIVGRRFTFKIKLVDYNLDQGKESLTVADICDKDSTNDNHYNEIKRHTTSFVASMSIEVGLMMGSIRLFYVSLQCFDLAS</sequence>
<keyword evidence="2" id="KW-1185">Reference proteome</keyword>
<gene>
    <name evidence="1" type="ORF">Syun_019284</name>
</gene>
<name>A0AAP0IVT4_9MAGN</name>
<protein>
    <submittedName>
        <fullName evidence="1">Uncharacterized protein</fullName>
    </submittedName>
</protein>
<organism evidence="1 2">
    <name type="scientific">Stephania yunnanensis</name>
    <dbReference type="NCBI Taxonomy" id="152371"/>
    <lineage>
        <taxon>Eukaryota</taxon>
        <taxon>Viridiplantae</taxon>
        <taxon>Streptophyta</taxon>
        <taxon>Embryophyta</taxon>
        <taxon>Tracheophyta</taxon>
        <taxon>Spermatophyta</taxon>
        <taxon>Magnoliopsida</taxon>
        <taxon>Ranunculales</taxon>
        <taxon>Menispermaceae</taxon>
        <taxon>Menispermoideae</taxon>
        <taxon>Cissampelideae</taxon>
        <taxon>Stephania</taxon>
    </lineage>
</organism>
<evidence type="ECO:0000313" key="2">
    <source>
        <dbReference type="Proteomes" id="UP001420932"/>
    </source>
</evidence>
<dbReference type="Proteomes" id="UP001420932">
    <property type="component" value="Unassembled WGS sequence"/>
</dbReference>
<dbReference type="AlphaFoldDB" id="A0AAP0IVT4"/>
<proteinExistence type="predicted"/>